<dbReference type="EMBL" id="CM051395">
    <property type="protein sequence ID" value="KAJ4726232.1"/>
    <property type="molecule type" value="Genomic_DNA"/>
</dbReference>
<dbReference type="Proteomes" id="UP001164539">
    <property type="component" value="Chromosome 2"/>
</dbReference>
<accession>A0ACC1YR45</accession>
<sequence>MAKNRNKNKRSGAVSMDINEPTVTDMPQAMDVSESGALKPASGMLSIKAQKGRPMKRSKNVRKKKAVEKAIAKSEKYIQKTLMKESKSFNAQSAKSLYD</sequence>
<protein>
    <submittedName>
        <fullName evidence="1">Stress response protein</fullName>
    </submittedName>
</protein>
<name>A0ACC1YR45_MELAZ</name>
<keyword evidence="2" id="KW-1185">Reference proteome</keyword>
<organism evidence="1 2">
    <name type="scientific">Melia azedarach</name>
    <name type="common">Chinaberry tree</name>
    <dbReference type="NCBI Taxonomy" id="155640"/>
    <lineage>
        <taxon>Eukaryota</taxon>
        <taxon>Viridiplantae</taxon>
        <taxon>Streptophyta</taxon>
        <taxon>Embryophyta</taxon>
        <taxon>Tracheophyta</taxon>
        <taxon>Spermatophyta</taxon>
        <taxon>Magnoliopsida</taxon>
        <taxon>eudicotyledons</taxon>
        <taxon>Gunneridae</taxon>
        <taxon>Pentapetalae</taxon>
        <taxon>rosids</taxon>
        <taxon>malvids</taxon>
        <taxon>Sapindales</taxon>
        <taxon>Meliaceae</taxon>
        <taxon>Melia</taxon>
    </lineage>
</organism>
<reference evidence="1 2" key="1">
    <citation type="journal article" date="2023" name="Science">
        <title>Complex scaffold remodeling in plant triterpene biosynthesis.</title>
        <authorList>
            <person name="De La Pena R."/>
            <person name="Hodgson H."/>
            <person name="Liu J.C."/>
            <person name="Stephenson M.J."/>
            <person name="Martin A.C."/>
            <person name="Owen C."/>
            <person name="Harkess A."/>
            <person name="Leebens-Mack J."/>
            <person name="Jimenez L.E."/>
            <person name="Osbourn A."/>
            <person name="Sattely E.S."/>
        </authorList>
    </citation>
    <scope>NUCLEOTIDE SEQUENCE [LARGE SCALE GENOMIC DNA]</scope>
    <source>
        <strain evidence="2">cv. JPN11</strain>
        <tissue evidence="1">Leaf</tissue>
    </source>
</reference>
<evidence type="ECO:0000313" key="1">
    <source>
        <dbReference type="EMBL" id="KAJ4726232.1"/>
    </source>
</evidence>
<evidence type="ECO:0000313" key="2">
    <source>
        <dbReference type="Proteomes" id="UP001164539"/>
    </source>
</evidence>
<comment type="caution">
    <text evidence="1">The sequence shown here is derived from an EMBL/GenBank/DDBJ whole genome shotgun (WGS) entry which is preliminary data.</text>
</comment>
<gene>
    <name evidence="1" type="ORF">OWV82_004976</name>
</gene>
<proteinExistence type="predicted"/>